<dbReference type="EMBL" id="CAJOBD010007750">
    <property type="protein sequence ID" value="CAF4094809.1"/>
    <property type="molecule type" value="Genomic_DNA"/>
</dbReference>
<dbReference type="GO" id="GO:0008610">
    <property type="term" value="P:lipid biosynthetic process"/>
    <property type="evidence" value="ECO:0007669"/>
    <property type="project" value="InterPro"/>
</dbReference>
<feature type="transmembrane region" description="Helical" evidence="5">
    <location>
        <begin position="12"/>
        <end position="40"/>
    </location>
</feature>
<comment type="subcellular location">
    <subcellularLocation>
        <location evidence="1">Membrane</location>
    </subcellularLocation>
</comment>
<evidence type="ECO:0000256" key="1">
    <source>
        <dbReference type="ARBA" id="ARBA00004370"/>
    </source>
</evidence>
<evidence type="ECO:0000313" key="9">
    <source>
        <dbReference type="Proteomes" id="UP000663864"/>
    </source>
</evidence>
<gene>
    <name evidence="8" type="ORF">JBS370_LOCUS31439</name>
    <name evidence="7" type="ORF">ZHD862_LOCUS7402</name>
</gene>
<evidence type="ECO:0000313" key="8">
    <source>
        <dbReference type="EMBL" id="CAF4094809.1"/>
    </source>
</evidence>
<accession>A0A813ZLP7</accession>
<evidence type="ECO:0000256" key="2">
    <source>
        <dbReference type="ARBA" id="ARBA00022692"/>
    </source>
</evidence>
<evidence type="ECO:0000256" key="3">
    <source>
        <dbReference type="ARBA" id="ARBA00022989"/>
    </source>
</evidence>
<name>A0A813ZLP7_9BILA</name>
<dbReference type="InterPro" id="IPR006694">
    <property type="entry name" value="Fatty_acid_hydroxylase"/>
</dbReference>
<keyword evidence="2 5" id="KW-0812">Transmembrane</keyword>
<organism evidence="7 9">
    <name type="scientific">Rotaria sordida</name>
    <dbReference type="NCBI Taxonomy" id="392033"/>
    <lineage>
        <taxon>Eukaryota</taxon>
        <taxon>Metazoa</taxon>
        <taxon>Spiralia</taxon>
        <taxon>Gnathifera</taxon>
        <taxon>Rotifera</taxon>
        <taxon>Eurotatoria</taxon>
        <taxon>Bdelloidea</taxon>
        <taxon>Philodinida</taxon>
        <taxon>Philodinidae</taxon>
        <taxon>Rotaria</taxon>
    </lineage>
</organism>
<dbReference type="Pfam" id="PF04116">
    <property type="entry name" value="FA_hydroxylase"/>
    <property type="match status" value="1"/>
</dbReference>
<dbReference type="EMBL" id="CAJNOT010000224">
    <property type="protein sequence ID" value="CAF0901336.1"/>
    <property type="molecule type" value="Genomic_DNA"/>
</dbReference>
<dbReference type="AlphaFoldDB" id="A0A813ZLP7"/>
<keyword evidence="4 5" id="KW-0472">Membrane</keyword>
<dbReference type="PANTHER" id="PTHR11863">
    <property type="entry name" value="STEROL DESATURASE"/>
    <property type="match status" value="1"/>
</dbReference>
<feature type="domain" description="Fatty acid hydroxylase" evidence="6">
    <location>
        <begin position="111"/>
        <end position="246"/>
    </location>
</feature>
<evidence type="ECO:0000256" key="4">
    <source>
        <dbReference type="ARBA" id="ARBA00023136"/>
    </source>
</evidence>
<dbReference type="GO" id="GO:0005506">
    <property type="term" value="F:iron ion binding"/>
    <property type="evidence" value="ECO:0007669"/>
    <property type="project" value="InterPro"/>
</dbReference>
<feature type="transmembrane region" description="Helical" evidence="5">
    <location>
        <begin position="66"/>
        <end position="86"/>
    </location>
</feature>
<dbReference type="Proteomes" id="UP000663864">
    <property type="component" value="Unassembled WGS sequence"/>
</dbReference>
<dbReference type="GO" id="GO:0016020">
    <property type="term" value="C:membrane"/>
    <property type="evidence" value="ECO:0007669"/>
    <property type="project" value="UniProtKB-SubCell"/>
</dbReference>
<keyword evidence="3 5" id="KW-1133">Transmembrane helix</keyword>
<dbReference type="InterPro" id="IPR050307">
    <property type="entry name" value="Sterol_Desaturase_Related"/>
</dbReference>
<evidence type="ECO:0000313" key="7">
    <source>
        <dbReference type="EMBL" id="CAF0901336.1"/>
    </source>
</evidence>
<reference evidence="7" key="1">
    <citation type="submission" date="2021-02" db="EMBL/GenBank/DDBJ databases">
        <authorList>
            <person name="Nowell W R."/>
        </authorList>
    </citation>
    <scope>NUCLEOTIDE SEQUENCE</scope>
</reference>
<protein>
    <recommendedName>
        <fullName evidence="6">Fatty acid hydroxylase domain-containing protein</fullName>
    </recommendedName>
</protein>
<feature type="transmembrane region" description="Helical" evidence="5">
    <location>
        <begin position="98"/>
        <end position="117"/>
    </location>
</feature>
<feature type="transmembrane region" description="Helical" evidence="5">
    <location>
        <begin position="168"/>
        <end position="192"/>
    </location>
</feature>
<dbReference type="GO" id="GO:0016491">
    <property type="term" value="F:oxidoreductase activity"/>
    <property type="evidence" value="ECO:0007669"/>
    <property type="project" value="InterPro"/>
</dbReference>
<dbReference type="Proteomes" id="UP000663836">
    <property type="component" value="Unassembled WGS sequence"/>
</dbReference>
<proteinExistence type="predicted"/>
<evidence type="ECO:0000259" key="6">
    <source>
        <dbReference type="Pfam" id="PF04116"/>
    </source>
</evidence>
<sequence>MLCEISSWSGNNFFLTWMILSLIAFVVLIVFSTLIFYHYYVNITFEKWLQKSYPKYPSANYVRTEIILMLKGLLSATLCPALALYLMGREKLQGYCGVGEYGWGYLVISFFIIWLSTDFFEFLYHRMGHTIDAFWNIHKSHHQFYNPTPFAVIADEYLDQFVRALPLIILPALIPVNMDLLFFQFATFFYGYGIYLHWGHEFSYPDAHHPIINTSFQHYLHHAVSIKNQPYHTGFYFKIWDQLFGSIYPRENCFCIKCQKEKGQRTREEFEKIEKPDYSVLLNWNFWFENKLA</sequence>
<comment type="caution">
    <text evidence="7">The sequence shown here is derived from an EMBL/GenBank/DDBJ whole genome shotgun (WGS) entry which is preliminary data.</text>
</comment>
<evidence type="ECO:0000256" key="5">
    <source>
        <dbReference type="SAM" id="Phobius"/>
    </source>
</evidence>